<evidence type="ECO:0000313" key="1">
    <source>
        <dbReference type="EMBL" id="ROR72990.1"/>
    </source>
</evidence>
<evidence type="ECO:0000313" key="2">
    <source>
        <dbReference type="Proteomes" id="UP000280668"/>
    </source>
</evidence>
<dbReference type="EMBL" id="RKHK01000001">
    <property type="protein sequence ID" value="ROR72990.1"/>
    <property type="molecule type" value="Genomic_DNA"/>
</dbReference>
<gene>
    <name evidence="1" type="ORF">EDD31_1355</name>
</gene>
<dbReference type="OrthoDB" id="5077345at2"/>
<proteinExistence type="predicted"/>
<protein>
    <submittedName>
        <fullName evidence="1">Uncharacterized protein</fullName>
    </submittedName>
</protein>
<name>A0A3N2BCL3_9MICO</name>
<keyword evidence="2" id="KW-1185">Reference proteome</keyword>
<comment type="caution">
    <text evidence="1">The sequence shown here is derived from an EMBL/GenBank/DDBJ whole genome shotgun (WGS) entry which is preliminary data.</text>
</comment>
<reference evidence="1 2" key="1">
    <citation type="submission" date="2018-11" db="EMBL/GenBank/DDBJ databases">
        <title>Sequencing the genomes of 1000 actinobacteria strains.</title>
        <authorList>
            <person name="Klenk H.-P."/>
        </authorList>
    </citation>
    <scope>NUCLEOTIDE SEQUENCE [LARGE SCALE GENOMIC DNA]</scope>
    <source>
        <strain evidence="1 2">DSM 11294</strain>
    </source>
</reference>
<dbReference type="AlphaFoldDB" id="A0A3N2BCL3"/>
<dbReference type="Proteomes" id="UP000280668">
    <property type="component" value="Unassembled WGS sequence"/>
</dbReference>
<organism evidence="1 2">
    <name type="scientific">Bogoriella caseilytica</name>
    <dbReference type="NCBI Taxonomy" id="56055"/>
    <lineage>
        <taxon>Bacteria</taxon>
        <taxon>Bacillati</taxon>
        <taxon>Actinomycetota</taxon>
        <taxon>Actinomycetes</taxon>
        <taxon>Micrococcales</taxon>
        <taxon>Bogoriellaceae</taxon>
        <taxon>Bogoriella</taxon>
    </lineage>
</organism>
<dbReference type="RefSeq" id="WP_123303474.1">
    <property type="nucleotide sequence ID" value="NZ_RKHK01000001.1"/>
</dbReference>
<sequence length="112" mass="11490">MDDADLCSAYGDVLTILENADLALDSGRMDIQEHEGWYALATRVLDRLPATGTSEVSEAIADLQSIAPAVAPGASGDIGGVGSSDWDDAEESLGSACEDLDTPLTISVFSGG</sequence>
<accession>A0A3N2BCL3</accession>